<evidence type="ECO:0000256" key="2">
    <source>
        <dbReference type="ARBA" id="ARBA00022475"/>
    </source>
</evidence>
<keyword evidence="9 10" id="KW-0807">Transducer</keyword>
<feature type="transmembrane region" description="Helical" evidence="10">
    <location>
        <begin position="303"/>
        <end position="322"/>
    </location>
</feature>
<evidence type="ECO:0000256" key="9">
    <source>
        <dbReference type="ARBA" id="ARBA00023224"/>
    </source>
</evidence>
<keyword evidence="5 10" id="KW-0552">Olfaction</keyword>
<organism evidence="11 12">
    <name type="scientific">Vanessa tameamea</name>
    <name type="common">Kamehameha butterfly</name>
    <dbReference type="NCBI Taxonomy" id="334116"/>
    <lineage>
        <taxon>Eukaryota</taxon>
        <taxon>Metazoa</taxon>
        <taxon>Ecdysozoa</taxon>
        <taxon>Arthropoda</taxon>
        <taxon>Hexapoda</taxon>
        <taxon>Insecta</taxon>
        <taxon>Pterygota</taxon>
        <taxon>Neoptera</taxon>
        <taxon>Endopterygota</taxon>
        <taxon>Lepidoptera</taxon>
        <taxon>Glossata</taxon>
        <taxon>Ditrysia</taxon>
        <taxon>Papilionoidea</taxon>
        <taxon>Nymphalidae</taxon>
        <taxon>Nymphalinae</taxon>
        <taxon>Vanessa</taxon>
    </lineage>
</organism>
<keyword evidence="6 10" id="KW-1133">Transmembrane helix</keyword>
<comment type="similarity">
    <text evidence="10">Belongs to the insect chemoreceptor superfamily. Heteromeric odorant receptor channel (TC 1.A.69) family.</text>
</comment>
<evidence type="ECO:0000256" key="3">
    <source>
        <dbReference type="ARBA" id="ARBA00022606"/>
    </source>
</evidence>
<protein>
    <recommendedName>
        <fullName evidence="10">Odorant receptor</fullName>
    </recommendedName>
</protein>
<accession>A0A8B8HQD0</accession>
<evidence type="ECO:0000313" key="11">
    <source>
        <dbReference type="Proteomes" id="UP001652626"/>
    </source>
</evidence>
<dbReference type="OrthoDB" id="6725171at2759"/>
<reference evidence="12" key="1">
    <citation type="submission" date="2025-08" db="UniProtKB">
        <authorList>
            <consortium name="RefSeq"/>
        </authorList>
    </citation>
    <scope>IDENTIFICATION</scope>
    <source>
        <tissue evidence="12">Whole body</tissue>
    </source>
</reference>
<dbReference type="AlphaFoldDB" id="A0A8B8HQD0"/>
<evidence type="ECO:0000256" key="1">
    <source>
        <dbReference type="ARBA" id="ARBA00004651"/>
    </source>
</evidence>
<dbReference type="GeneID" id="113393208"/>
<comment type="caution">
    <text evidence="10">Lacks conserved residue(s) required for the propagation of feature annotation.</text>
</comment>
<dbReference type="Pfam" id="PF02949">
    <property type="entry name" value="7tm_6"/>
    <property type="match status" value="1"/>
</dbReference>
<evidence type="ECO:0000313" key="12">
    <source>
        <dbReference type="RefSeq" id="XP_026485771.2"/>
    </source>
</evidence>
<evidence type="ECO:0000256" key="7">
    <source>
        <dbReference type="ARBA" id="ARBA00023136"/>
    </source>
</evidence>
<proteinExistence type="inferred from homology"/>
<evidence type="ECO:0000256" key="5">
    <source>
        <dbReference type="ARBA" id="ARBA00022725"/>
    </source>
</evidence>
<keyword evidence="11" id="KW-1185">Reference proteome</keyword>
<feature type="transmembrane region" description="Helical" evidence="10">
    <location>
        <begin position="188"/>
        <end position="207"/>
    </location>
</feature>
<comment type="subcellular location">
    <subcellularLocation>
        <location evidence="1 10">Cell membrane</location>
        <topology evidence="1 10">Multi-pass membrane protein</topology>
    </subcellularLocation>
</comment>
<keyword evidence="7 10" id="KW-0472">Membrane</keyword>
<keyword evidence="2" id="KW-1003">Cell membrane</keyword>
<feature type="transmembrane region" description="Helical" evidence="10">
    <location>
        <begin position="128"/>
        <end position="149"/>
    </location>
</feature>
<dbReference type="Proteomes" id="UP001652626">
    <property type="component" value="Chromosome 6"/>
</dbReference>
<dbReference type="InterPro" id="IPR004117">
    <property type="entry name" value="7tm6_olfct_rcpt"/>
</dbReference>
<dbReference type="GO" id="GO:0007165">
    <property type="term" value="P:signal transduction"/>
    <property type="evidence" value="ECO:0007669"/>
    <property type="project" value="UniProtKB-KW"/>
</dbReference>
<feature type="transmembrane region" description="Helical" evidence="10">
    <location>
        <begin position="272"/>
        <end position="291"/>
    </location>
</feature>
<dbReference type="PANTHER" id="PTHR21137:SF35">
    <property type="entry name" value="ODORANT RECEPTOR 19A-RELATED"/>
    <property type="match status" value="1"/>
</dbReference>
<dbReference type="GO" id="GO:0004984">
    <property type="term" value="F:olfactory receptor activity"/>
    <property type="evidence" value="ECO:0007669"/>
    <property type="project" value="InterPro"/>
</dbReference>
<sequence length="394" mass="45962">MYESFQTFQSHFNALARVGYFKIVSKRDVKWKDKLHYYYRIFIWICVVAYNLQHIIRAIQARNCTKQLVGTLFILLTTLNTLGKQLSFNVRVKRVDNVINLINDSLFAPKNACHEDMMRSNALSMSRLLMFYHIAIFICSFLFIAYPLIDKALGNDVYLTGYVPFDTSVSPRFEIAATYLGVLISLQGYGHVTMDCTIVAFYAFATIQLQILRYNLEHLADEFQYEGALKHFADDDLALRQILHKKIVQCIKHYEKIVWYVHEIESIFSEAMIVQFFIVAWVICMTLYKIVGLPLFSAEFVSMAMYLGCMLAQLFICCYYGTHLRVESELVNESIYQSDWLSLSPGFRRRLIVMMERCKRMIEPRIARVIPLSVDTYISVLRSSYALFTILNRK</sequence>
<dbReference type="PANTHER" id="PTHR21137">
    <property type="entry name" value="ODORANT RECEPTOR"/>
    <property type="match status" value="1"/>
</dbReference>
<dbReference type="RefSeq" id="XP_026485771.2">
    <property type="nucleotide sequence ID" value="XM_026629986.2"/>
</dbReference>
<keyword evidence="8 10" id="KW-0675">Receptor</keyword>
<dbReference type="OMA" id="MDCTIVA"/>
<keyword evidence="3 10" id="KW-0716">Sensory transduction</keyword>
<evidence type="ECO:0000256" key="8">
    <source>
        <dbReference type="ARBA" id="ARBA00023170"/>
    </source>
</evidence>
<name>A0A8B8HQD0_VANTA</name>
<keyword evidence="4 10" id="KW-0812">Transmembrane</keyword>
<dbReference type="GO" id="GO:0005549">
    <property type="term" value="F:odorant binding"/>
    <property type="evidence" value="ECO:0007669"/>
    <property type="project" value="InterPro"/>
</dbReference>
<feature type="transmembrane region" description="Helical" evidence="10">
    <location>
        <begin position="37"/>
        <end position="56"/>
    </location>
</feature>
<evidence type="ECO:0000256" key="6">
    <source>
        <dbReference type="ARBA" id="ARBA00022989"/>
    </source>
</evidence>
<dbReference type="GO" id="GO:0005886">
    <property type="term" value="C:plasma membrane"/>
    <property type="evidence" value="ECO:0007669"/>
    <property type="project" value="UniProtKB-SubCell"/>
</dbReference>
<gene>
    <name evidence="12" type="primary">LOC113393208</name>
</gene>
<evidence type="ECO:0000256" key="10">
    <source>
        <dbReference type="RuleBase" id="RU351113"/>
    </source>
</evidence>
<evidence type="ECO:0000256" key="4">
    <source>
        <dbReference type="ARBA" id="ARBA00022692"/>
    </source>
</evidence>